<keyword evidence="7 10" id="KW-0406">Ion transport</keyword>
<dbReference type="Gene3D" id="3.30.40.10">
    <property type="entry name" value="Zinc/RING finger domain, C3HC4 (zinc finger)"/>
    <property type="match status" value="1"/>
</dbReference>
<feature type="transmembrane region" description="Helical" evidence="10">
    <location>
        <begin position="83"/>
        <end position="106"/>
    </location>
</feature>
<keyword evidence="4 10" id="KW-0812">Transmembrane</keyword>
<dbReference type="PROSITE" id="PS50271">
    <property type="entry name" value="ZF_UBP"/>
    <property type="match status" value="1"/>
</dbReference>
<evidence type="ECO:0000256" key="10">
    <source>
        <dbReference type="RuleBase" id="RU366002"/>
    </source>
</evidence>
<comment type="function">
    <text evidence="10">Na(+)/H(+) antiporter that extrudes sodium in exchange for external protons.</text>
</comment>
<evidence type="ECO:0000256" key="8">
    <source>
        <dbReference type="ARBA" id="ARBA00023136"/>
    </source>
</evidence>
<keyword evidence="3 10" id="KW-1003">Cell membrane</keyword>
<evidence type="ECO:0000256" key="5">
    <source>
        <dbReference type="ARBA" id="ARBA00022989"/>
    </source>
</evidence>
<dbReference type="Pfam" id="PF02148">
    <property type="entry name" value="zf-UBP"/>
    <property type="match status" value="1"/>
</dbReference>
<dbReference type="PANTHER" id="PTHR10110:SF86">
    <property type="entry name" value="SODIUM_HYDROGEN EXCHANGER 7"/>
    <property type="match status" value="1"/>
</dbReference>
<dbReference type="InterPro" id="IPR001607">
    <property type="entry name" value="Znf_UBP"/>
</dbReference>
<dbReference type="Proteomes" id="UP000265581">
    <property type="component" value="Unassembled WGS sequence"/>
</dbReference>
<evidence type="ECO:0000313" key="13">
    <source>
        <dbReference type="Proteomes" id="UP000265581"/>
    </source>
</evidence>
<dbReference type="GO" id="GO:0005886">
    <property type="term" value="C:plasma membrane"/>
    <property type="evidence" value="ECO:0007669"/>
    <property type="project" value="UniProtKB-SubCell"/>
</dbReference>
<reference evidence="12 13" key="1">
    <citation type="submission" date="2018-08" db="EMBL/GenBank/DDBJ databases">
        <title>Aeromicrobium sp. M2KJ-4, whole genome shotgun sequence.</title>
        <authorList>
            <person name="Tuo L."/>
        </authorList>
    </citation>
    <scope>NUCLEOTIDE SEQUENCE [LARGE SCALE GENOMIC DNA]</scope>
    <source>
        <strain evidence="12 13">M2KJ-4</strain>
    </source>
</reference>
<evidence type="ECO:0000256" key="6">
    <source>
        <dbReference type="ARBA" id="ARBA00023053"/>
    </source>
</evidence>
<dbReference type="RefSeq" id="WP_119702374.1">
    <property type="nucleotide sequence ID" value="NZ_JBHSOI010000001.1"/>
</dbReference>
<feature type="transmembrane region" description="Helical" evidence="10">
    <location>
        <begin position="307"/>
        <end position="331"/>
    </location>
</feature>
<dbReference type="SMART" id="SM00290">
    <property type="entry name" value="ZnF_UBP"/>
    <property type="match status" value="1"/>
</dbReference>
<keyword evidence="10" id="KW-0050">Antiport</keyword>
<keyword evidence="9 10" id="KW-0739">Sodium transport</keyword>
<keyword evidence="6 10" id="KW-0915">Sodium</keyword>
<evidence type="ECO:0000259" key="11">
    <source>
        <dbReference type="PROSITE" id="PS50271"/>
    </source>
</evidence>
<dbReference type="InterPro" id="IPR013083">
    <property type="entry name" value="Znf_RING/FYVE/PHD"/>
</dbReference>
<feature type="domain" description="UBP-type" evidence="11">
    <location>
        <begin position="544"/>
        <end position="628"/>
    </location>
</feature>
<dbReference type="GO" id="GO:0015386">
    <property type="term" value="F:potassium:proton antiporter activity"/>
    <property type="evidence" value="ECO:0007669"/>
    <property type="project" value="TreeGrafter"/>
</dbReference>
<dbReference type="AlphaFoldDB" id="A0A371P8I9"/>
<dbReference type="GO" id="GO:0015385">
    <property type="term" value="F:sodium:proton antiporter activity"/>
    <property type="evidence" value="ECO:0007669"/>
    <property type="project" value="InterPro"/>
</dbReference>
<dbReference type="InterPro" id="IPR006153">
    <property type="entry name" value="Cation/H_exchanger_TM"/>
</dbReference>
<sequence>METALTLVTLLAIVVAVSALAAKARMSAPLVLIVVGIAGSYAPFVPDFELTPEIVLVGLLPPLLYAAAIRTSLIDFRANKRPIILLSVGLVLFTTIGVGLLVWWLLGVPLAAAFALGAVVAPPDAVAATAIARRVGLPRKVVTILEGESLVNDATAIVTLRTSIAAIGGTVSVWQAGAGFIVSAAGGVAIGLLVAFVVGRIRRLIEDEVTDVAVSLLTPWIAYLPAEEIHVKGLDSQPSGVLAVVVAGVILGHKSPLIQSGASRLFERTNWTTISYVLENAVFLLIGLQIRTIVNDLDQSTLSATRIAVACVAVLAAVIVLRFVWVFPATYLPRLVPRIAASEPRPEPKTIFMVAWTGMRGVVTLAAVFLLPPNVPEREVLVLIAFVVTVGTLMIQGLTIPTLVRVLKVPGPDVHEDHLQEATIYQAVTDAGKAYLDEEVAGTVGDDVMHRLRERATDRTNAVWERLGGLETPSAQYSRLRASMLHQEREELLRIRDLGSVDQSILQRVMNALDVEESILDRLSENETTADRETDLRPPVDPDGACEHLRVACEYPPPLTPTGCEECLRDGSTWVHLRLCMTCGHVGCCDSSVEKHATRHFEETGHPVMRSFEPGEAWRWCFVDEVTG</sequence>
<keyword evidence="8 10" id="KW-0472">Membrane</keyword>
<keyword evidence="5 10" id="KW-1133">Transmembrane helix</keyword>
<dbReference type="GO" id="GO:0051453">
    <property type="term" value="P:regulation of intracellular pH"/>
    <property type="evidence" value="ECO:0007669"/>
    <property type="project" value="TreeGrafter"/>
</dbReference>
<dbReference type="Gene3D" id="6.10.140.1330">
    <property type="match status" value="1"/>
</dbReference>
<proteinExistence type="inferred from homology"/>
<evidence type="ECO:0000256" key="9">
    <source>
        <dbReference type="ARBA" id="ARBA00023201"/>
    </source>
</evidence>
<dbReference type="PANTHER" id="PTHR10110">
    <property type="entry name" value="SODIUM/HYDROGEN EXCHANGER"/>
    <property type="match status" value="1"/>
</dbReference>
<feature type="transmembrane region" description="Helical" evidence="10">
    <location>
        <begin position="54"/>
        <end position="71"/>
    </location>
</feature>
<feature type="transmembrane region" description="Helical" evidence="10">
    <location>
        <begin position="180"/>
        <end position="198"/>
    </location>
</feature>
<gene>
    <name evidence="12" type="ORF">DX116_00925</name>
</gene>
<comment type="subcellular location">
    <subcellularLocation>
        <location evidence="1 10">Cell membrane</location>
        <topology evidence="1 10">Multi-pass membrane protein</topology>
    </subcellularLocation>
</comment>
<evidence type="ECO:0000313" key="12">
    <source>
        <dbReference type="EMBL" id="REK72241.1"/>
    </source>
</evidence>
<organism evidence="12 13">
    <name type="scientific">Aeromicrobium endophyticum</name>
    <dbReference type="NCBI Taxonomy" id="2292704"/>
    <lineage>
        <taxon>Bacteria</taxon>
        <taxon>Bacillati</taxon>
        <taxon>Actinomycetota</taxon>
        <taxon>Actinomycetes</taxon>
        <taxon>Propionibacteriales</taxon>
        <taxon>Nocardioidaceae</taxon>
        <taxon>Aeromicrobium</taxon>
    </lineage>
</organism>
<dbReference type="GO" id="GO:0008270">
    <property type="term" value="F:zinc ion binding"/>
    <property type="evidence" value="ECO:0007669"/>
    <property type="project" value="InterPro"/>
</dbReference>
<keyword evidence="2 10" id="KW-0813">Transport</keyword>
<evidence type="ECO:0000256" key="3">
    <source>
        <dbReference type="ARBA" id="ARBA00022475"/>
    </source>
</evidence>
<keyword evidence="13" id="KW-1185">Reference proteome</keyword>
<comment type="caution">
    <text evidence="12">The sequence shown here is derived from an EMBL/GenBank/DDBJ whole genome shotgun (WGS) entry which is preliminary data.</text>
</comment>
<accession>A0A371P8I9</accession>
<feature type="transmembrane region" description="Helical" evidence="10">
    <location>
        <begin position="351"/>
        <end position="371"/>
    </location>
</feature>
<comment type="caution">
    <text evidence="10">Lacks conserved residue(s) required for the propagation of feature annotation.</text>
</comment>
<evidence type="ECO:0000256" key="4">
    <source>
        <dbReference type="ARBA" id="ARBA00022692"/>
    </source>
</evidence>
<evidence type="ECO:0000256" key="1">
    <source>
        <dbReference type="ARBA" id="ARBA00004651"/>
    </source>
</evidence>
<dbReference type="InterPro" id="IPR018422">
    <property type="entry name" value="Cation/H_exchanger_CPA1"/>
</dbReference>
<dbReference type="NCBIfam" id="TIGR00831">
    <property type="entry name" value="a_cpa1"/>
    <property type="match status" value="1"/>
</dbReference>
<name>A0A371P8I9_9ACTN</name>
<evidence type="ECO:0000256" key="7">
    <source>
        <dbReference type="ARBA" id="ARBA00023065"/>
    </source>
</evidence>
<dbReference type="EMBL" id="QUBR01000001">
    <property type="protein sequence ID" value="REK72241.1"/>
    <property type="molecule type" value="Genomic_DNA"/>
</dbReference>
<dbReference type="Pfam" id="PF00999">
    <property type="entry name" value="Na_H_Exchanger"/>
    <property type="match status" value="1"/>
</dbReference>
<dbReference type="OrthoDB" id="57886at2"/>
<dbReference type="GO" id="GO:0098719">
    <property type="term" value="P:sodium ion import across plasma membrane"/>
    <property type="evidence" value="ECO:0007669"/>
    <property type="project" value="TreeGrafter"/>
</dbReference>
<feature type="transmembrane region" description="Helical" evidence="10">
    <location>
        <begin position="380"/>
        <end position="400"/>
    </location>
</feature>
<dbReference type="SUPFAM" id="SSF57850">
    <property type="entry name" value="RING/U-box"/>
    <property type="match status" value="1"/>
</dbReference>
<evidence type="ECO:0000256" key="2">
    <source>
        <dbReference type="ARBA" id="ARBA00022448"/>
    </source>
</evidence>
<dbReference type="InterPro" id="IPR004705">
    <property type="entry name" value="Cation/H_exchanger_CPA1_bac"/>
</dbReference>
<comment type="similarity">
    <text evidence="10">Belongs to the monovalent cation:proton antiporter 1 (CPA1) transporter (TC 2.A.36) family.</text>
</comment>
<protein>
    <submittedName>
        <fullName evidence="12">Na+/H+ antiporter</fullName>
    </submittedName>
</protein>